<feature type="region of interest" description="Disordered" evidence="1">
    <location>
        <begin position="26"/>
        <end position="46"/>
    </location>
</feature>
<reference evidence="3" key="1">
    <citation type="submission" date="2025-08" db="UniProtKB">
        <authorList>
            <consortium name="RefSeq"/>
        </authorList>
    </citation>
    <scope>IDENTIFICATION</scope>
    <source>
        <tissue evidence="3">Whole Larva</tissue>
    </source>
</reference>
<dbReference type="RefSeq" id="XP_017779008.1">
    <property type="nucleotide sequence ID" value="XM_017923519.1"/>
</dbReference>
<evidence type="ECO:0000313" key="2">
    <source>
        <dbReference type="Proteomes" id="UP000695000"/>
    </source>
</evidence>
<name>A0ABM1MWQ8_NICVS</name>
<dbReference type="GeneID" id="108564460"/>
<accession>A0ABM1MWQ8</accession>
<keyword evidence="2" id="KW-1185">Reference proteome</keyword>
<gene>
    <name evidence="3" type="primary">LOC108564460</name>
</gene>
<dbReference type="Proteomes" id="UP000695000">
    <property type="component" value="Unplaced"/>
</dbReference>
<protein>
    <submittedName>
        <fullName evidence="3">Uncharacterized protein LOC108564460</fullName>
    </submittedName>
</protein>
<feature type="compositionally biased region" description="Gly residues" evidence="1">
    <location>
        <begin position="26"/>
        <end position="35"/>
    </location>
</feature>
<organism evidence="2 3">
    <name type="scientific">Nicrophorus vespilloides</name>
    <name type="common">Boreal carrion beetle</name>
    <dbReference type="NCBI Taxonomy" id="110193"/>
    <lineage>
        <taxon>Eukaryota</taxon>
        <taxon>Metazoa</taxon>
        <taxon>Ecdysozoa</taxon>
        <taxon>Arthropoda</taxon>
        <taxon>Hexapoda</taxon>
        <taxon>Insecta</taxon>
        <taxon>Pterygota</taxon>
        <taxon>Neoptera</taxon>
        <taxon>Endopterygota</taxon>
        <taxon>Coleoptera</taxon>
        <taxon>Polyphaga</taxon>
        <taxon>Staphyliniformia</taxon>
        <taxon>Silphidae</taxon>
        <taxon>Nicrophorinae</taxon>
        <taxon>Nicrophorus</taxon>
    </lineage>
</organism>
<evidence type="ECO:0000256" key="1">
    <source>
        <dbReference type="SAM" id="MobiDB-lite"/>
    </source>
</evidence>
<evidence type="ECO:0000313" key="3">
    <source>
        <dbReference type="RefSeq" id="XP_017779008.1"/>
    </source>
</evidence>
<sequence>MVFSWGDGKHWKIGYDGGGRVADDGGGGGGVGGKGVAAHQHRSGVAATKTRRSEQCRCDRSCVAAGKSSASHQRKKCCRAMERKEQLRLDFEQQEQLKNQIDDFKKDPEKMQDLNAFLDDVVEKAAVEATTRQLKKSKTDPFSGLQNGSKRIGASINKAKTSAKTFATRVFTAICNCTNSVKSAVINKH</sequence>
<proteinExistence type="predicted"/>